<evidence type="ECO:0000256" key="7">
    <source>
        <dbReference type="ARBA" id="ARBA00023136"/>
    </source>
</evidence>
<protein>
    <recommendedName>
        <fullName evidence="12">G-protein coupled receptors family 3 profile domain-containing protein</fullName>
    </recommendedName>
</protein>
<dbReference type="KEGG" id="nve:5514586"/>
<feature type="non-terminal residue" evidence="13">
    <location>
        <position position="807"/>
    </location>
</feature>
<dbReference type="InterPro" id="IPR000068">
    <property type="entry name" value="GPCR_3_Ca_sens_rcpt-rel"/>
</dbReference>
<keyword evidence="3 11" id="KW-0812">Transmembrane</keyword>
<feature type="transmembrane region" description="Helical" evidence="11">
    <location>
        <begin position="710"/>
        <end position="732"/>
    </location>
</feature>
<feature type="transmembrane region" description="Helical" evidence="11">
    <location>
        <begin position="774"/>
        <end position="794"/>
    </location>
</feature>
<dbReference type="PANTHER" id="PTHR24060">
    <property type="entry name" value="METABOTROPIC GLUTAMATE RECEPTOR"/>
    <property type="match status" value="1"/>
</dbReference>
<feature type="domain" description="G-protein coupled receptors family 3 profile" evidence="12">
    <location>
        <begin position="554"/>
        <end position="807"/>
    </location>
</feature>
<evidence type="ECO:0000313" key="14">
    <source>
        <dbReference type="Proteomes" id="UP000001593"/>
    </source>
</evidence>
<dbReference type="InterPro" id="IPR028082">
    <property type="entry name" value="Peripla_BP_I"/>
</dbReference>
<dbReference type="PhylomeDB" id="A7S0J8"/>
<gene>
    <name evidence="13" type="ORF">NEMVEDRAFT_v1g21060</name>
</gene>
<keyword evidence="8" id="KW-0675">Receptor</keyword>
<feature type="transmembrane region" description="Helical" evidence="11">
    <location>
        <begin position="556"/>
        <end position="577"/>
    </location>
</feature>
<dbReference type="Proteomes" id="UP000001593">
    <property type="component" value="Unassembled WGS sequence"/>
</dbReference>
<dbReference type="GO" id="GO:0007216">
    <property type="term" value="P:G protein-coupled glutamate receptor signaling pathway"/>
    <property type="evidence" value="ECO:0000318"/>
    <property type="project" value="GO_Central"/>
</dbReference>
<dbReference type="PRINTS" id="PR00592">
    <property type="entry name" value="CASENSINGR"/>
</dbReference>
<dbReference type="Gene3D" id="3.40.50.2300">
    <property type="match status" value="2"/>
</dbReference>
<dbReference type="PRINTS" id="PR00248">
    <property type="entry name" value="GPCRMGR"/>
</dbReference>
<evidence type="ECO:0000256" key="11">
    <source>
        <dbReference type="SAM" id="Phobius"/>
    </source>
</evidence>
<reference evidence="13 14" key="1">
    <citation type="journal article" date="2007" name="Science">
        <title>Sea anemone genome reveals ancestral eumetazoan gene repertoire and genomic organization.</title>
        <authorList>
            <person name="Putnam N.H."/>
            <person name="Srivastava M."/>
            <person name="Hellsten U."/>
            <person name="Dirks B."/>
            <person name="Chapman J."/>
            <person name="Salamov A."/>
            <person name="Terry A."/>
            <person name="Shapiro H."/>
            <person name="Lindquist E."/>
            <person name="Kapitonov V.V."/>
            <person name="Jurka J."/>
            <person name="Genikhovich G."/>
            <person name="Grigoriev I.V."/>
            <person name="Lucas S.M."/>
            <person name="Steele R.E."/>
            <person name="Finnerty J.R."/>
            <person name="Technau U."/>
            <person name="Martindale M.Q."/>
            <person name="Rokhsar D.S."/>
        </authorList>
    </citation>
    <scope>NUCLEOTIDE SEQUENCE [LARGE SCALE GENOMIC DNA]</scope>
    <source>
        <strain evidence="14">CH2 X CH6</strain>
    </source>
</reference>
<dbReference type="OrthoDB" id="6022339at2759"/>
<accession>A7S0J8</accession>
<dbReference type="GO" id="GO:0005886">
    <property type="term" value="C:plasma membrane"/>
    <property type="evidence" value="ECO:0000318"/>
    <property type="project" value="GO_Central"/>
</dbReference>
<dbReference type="InterPro" id="IPR009030">
    <property type="entry name" value="Growth_fac_rcpt_cys_sf"/>
</dbReference>
<dbReference type="Pfam" id="PF07562">
    <property type="entry name" value="NCD3G"/>
    <property type="match status" value="1"/>
</dbReference>
<dbReference type="InterPro" id="IPR050726">
    <property type="entry name" value="mGluR"/>
</dbReference>
<keyword evidence="5 11" id="KW-1133">Transmembrane helix</keyword>
<dbReference type="GO" id="GO:0001640">
    <property type="term" value="F:adenylate cyclase inhibiting G protein-coupled glutamate receptor activity"/>
    <property type="evidence" value="ECO:0000318"/>
    <property type="project" value="GO_Central"/>
</dbReference>
<evidence type="ECO:0000256" key="2">
    <source>
        <dbReference type="ARBA" id="ARBA00022475"/>
    </source>
</evidence>
<dbReference type="HOGENOM" id="CLU_005389_0_0_1"/>
<feature type="transmembrane region" description="Helical" evidence="11">
    <location>
        <begin position="744"/>
        <end position="768"/>
    </location>
</feature>
<dbReference type="InParanoid" id="A7S0J8"/>
<dbReference type="InterPro" id="IPR038550">
    <property type="entry name" value="GPCR_3_9-Cys_sf"/>
</dbReference>
<evidence type="ECO:0000256" key="9">
    <source>
        <dbReference type="ARBA" id="ARBA00023180"/>
    </source>
</evidence>
<dbReference type="AlphaFoldDB" id="A7S0J8"/>
<organism evidence="13 14">
    <name type="scientific">Nematostella vectensis</name>
    <name type="common">Starlet sea anemone</name>
    <dbReference type="NCBI Taxonomy" id="45351"/>
    <lineage>
        <taxon>Eukaryota</taxon>
        <taxon>Metazoa</taxon>
        <taxon>Cnidaria</taxon>
        <taxon>Anthozoa</taxon>
        <taxon>Hexacorallia</taxon>
        <taxon>Actiniaria</taxon>
        <taxon>Edwardsiidae</taxon>
        <taxon>Nematostella</taxon>
    </lineage>
</organism>
<evidence type="ECO:0000256" key="5">
    <source>
        <dbReference type="ARBA" id="ARBA00022989"/>
    </source>
</evidence>
<evidence type="ECO:0000256" key="1">
    <source>
        <dbReference type="ARBA" id="ARBA00004651"/>
    </source>
</evidence>
<dbReference type="Pfam" id="PF00003">
    <property type="entry name" value="7tm_3"/>
    <property type="match status" value="1"/>
</dbReference>
<keyword evidence="6" id="KW-0297">G-protein coupled receptor</keyword>
<comment type="subcellular location">
    <subcellularLocation>
        <location evidence="1">Cell membrane</location>
        <topology evidence="1">Multi-pass membrane protein</topology>
    </subcellularLocation>
</comment>
<evidence type="ECO:0000256" key="3">
    <source>
        <dbReference type="ARBA" id="ARBA00022692"/>
    </source>
</evidence>
<evidence type="ECO:0000256" key="4">
    <source>
        <dbReference type="ARBA" id="ARBA00022729"/>
    </source>
</evidence>
<evidence type="ECO:0000256" key="6">
    <source>
        <dbReference type="ARBA" id="ARBA00023040"/>
    </source>
</evidence>
<dbReference type="STRING" id="45351.A7S0J8"/>
<evidence type="ECO:0000256" key="8">
    <source>
        <dbReference type="ARBA" id="ARBA00023170"/>
    </source>
</evidence>
<keyword evidence="14" id="KW-1185">Reference proteome</keyword>
<feature type="non-terminal residue" evidence="13">
    <location>
        <position position="1"/>
    </location>
</feature>
<feature type="transmembrane region" description="Helical" evidence="11">
    <location>
        <begin position="589"/>
        <end position="608"/>
    </location>
</feature>
<dbReference type="FunFam" id="2.10.50.30:FF:000005">
    <property type="entry name" value="Metabotropic glutamate receptor"/>
    <property type="match status" value="1"/>
</dbReference>
<evidence type="ECO:0000259" key="12">
    <source>
        <dbReference type="PROSITE" id="PS50259"/>
    </source>
</evidence>
<dbReference type="FunFam" id="3.40.50.2300:FF:000253">
    <property type="entry name" value="Extracellular calcium-sensing receptor"/>
    <property type="match status" value="1"/>
</dbReference>
<feature type="transmembrane region" description="Helical" evidence="11">
    <location>
        <begin position="620"/>
        <end position="639"/>
    </location>
</feature>
<dbReference type="PROSITE" id="PS50259">
    <property type="entry name" value="G_PROTEIN_RECEP_F3_4"/>
    <property type="match status" value="1"/>
</dbReference>
<dbReference type="Pfam" id="PF01094">
    <property type="entry name" value="ANF_receptor"/>
    <property type="match status" value="1"/>
</dbReference>
<evidence type="ECO:0000313" key="13">
    <source>
        <dbReference type="EMBL" id="EDO42746.1"/>
    </source>
</evidence>
<dbReference type="InterPro" id="IPR000337">
    <property type="entry name" value="GPCR_3"/>
</dbReference>
<dbReference type="OMA" id="TIVCERT"/>
<keyword evidence="2" id="KW-1003">Cell membrane</keyword>
<dbReference type="InterPro" id="IPR011500">
    <property type="entry name" value="GPCR_3_9-Cys_dom"/>
</dbReference>
<feature type="transmembrane region" description="Helical" evidence="11">
    <location>
        <begin position="667"/>
        <end position="687"/>
    </location>
</feature>
<keyword evidence="7 11" id="KW-0472">Membrane</keyword>
<dbReference type="Gene3D" id="2.10.50.30">
    <property type="entry name" value="GPCR, family 3, nine cysteines domain"/>
    <property type="match status" value="1"/>
</dbReference>
<dbReference type="InterPro" id="IPR017978">
    <property type="entry name" value="GPCR_3_C"/>
</dbReference>
<evidence type="ECO:0000256" key="10">
    <source>
        <dbReference type="ARBA" id="ARBA00023224"/>
    </source>
</evidence>
<dbReference type="eggNOG" id="KOG1056">
    <property type="taxonomic scope" value="Eukaryota"/>
</dbReference>
<dbReference type="SUPFAM" id="SSF53822">
    <property type="entry name" value="Periplasmic binding protein-like I"/>
    <property type="match status" value="1"/>
</dbReference>
<dbReference type="CDD" id="cd13953">
    <property type="entry name" value="7tm_classC_mGluR-like"/>
    <property type="match status" value="1"/>
</dbReference>
<dbReference type="EMBL" id="DS469561">
    <property type="protein sequence ID" value="EDO42746.1"/>
    <property type="molecule type" value="Genomic_DNA"/>
</dbReference>
<name>A7S0J8_NEMVE</name>
<dbReference type="InterPro" id="IPR001828">
    <property type="entry name" value="ANF_lig-bd_rcpt"/>
</dbReference>
<keyword evidence="9" id="KW-0325">Glycoprotein</keyword>
<sequence>LNGDLVLGGLFPVHVLKAVGDRKGSDLNYYAITWVEAMLYALNEIRHNSSMLQNYTLGFDIRDSCNKVSTALEASLDFLLGDTAGKTWNASCFCEGRGMPLVGAVIGGAASPISLNIANVLSVNDIPQISYSSTSVLLSNKDVYPSFLRTIPSDTYQAKAIADLLAAFQWAYVSVVASDDAYGRAGMDALKEELKKRDICLAIDAIFHHEMYKSELHQIITSLKSKPRAKVIVLWCQRPNAIGFLQVATELQLTQRTWIGTETWGDSYLLESLSQDIVGGLVGVVPHLIKNPGFESHLSGLSPANSERNPWMFEYWEQEFSCHKTANDSYMLNTANYFVYKTNSDVNVTIVCERTKGKPTTEFLPRNKYTNVMDAVYSVAYAVQALLKENTNSSKKTTISPKQLLGYIKNTSFAGLSGSVVSFDKNGDLKYGSFSIKSLQVDASKPAKMKFVEIGSWEGVTGELKIFDEVSFKWNGWRNETPVSRCNDICAPGQYPVNGSTRCCWTCVPCPAGLIKPSRGQDGCKGCPEGYEANEMHTSCVQITEEYLRWGSTSGIIVLVFSSLGTMLSITVITIFIKHRETAVVKASNRELSFVHLACILLTFTFPFSLVGRPSRVQCGVWPFVFAVVFCLGTSIMLLKTDRLLRVFRAKARLTSRSNLLTNKMQFLTASALTSFPVVMSAVWFLISPPDVTVTQQGATRRVMCDKNVYTVQLVILVYILVLALVCTYFAYRARTLPENFNEAKFIGFAMFAFCISWLCYFAASYGSAAVDRVLILCVTILASGFIVLGMMYFPKVQIIVFYPSRN</sequence>
<proteinExistence type="predicted"/>
<dbReference type="GO" id="GO:0051966">
    <property type="term" value="P:regulation of synaptic transmission, glutamatergic"/>
    <property type="evidence" value="ECO:0000318"/>
    <property type="project" value="GO_Central"/>
</dbReference>
<keyword evidence="10" id="KW-0807">Transducer</keyword>
<dbReference type="SUPFAM" id="SSF57184">
    <property type="entry name" value="Growth factor receptor domain"/>
    <property type="match status" value="1"/>
</dbReference>
<keyword evidence="4" id="KW-0732">Signal</keyword>